<dbReference type="AlphaFoldDB" id="A0A081CH80"/>
<dbReference type="SUPFAM" id="SSF56112">
    <property type="entry name" value="Protein kinase-like (PK-like)"/>
    <property type="match status" value="1"/>
</dbReference>
<keyword evidence="6" id="KW-0723">Serine/threonine-protein kinase</keyword>
<keyword evidence="21" id="KW-1185">Reference proteome</keyword>
<dbReference type="GO" id="GO:0005737">
    <property type="term" value="C:cytoplasm"/>
    <property type="evidence" value="ECO:0007669"/>
    <property type="project" value="UniProtKB-SubCell"/>
</dbReference>
<dbReference type="GO" id="GO:0005524">
    <property type="term" value="F:ATP binding"/>
    <property type="evidence" value="ECO:0007669"/>
    <property type="project" value="UniProtKB-UniRule"/>
</dbReference>
<dbReference type="InterPro" id="IPR017441">
    <property type="entry name" value="Protein_kinase_ATP_BS"/>
</dbReference>
<feature type="compositionally biased region" description="Polar residues" evidence="18">
    <location>
        <begin position="82"/>
        <end position="101"/>
    </location>
</feature>
<evidence type="ECO:0000256" key="1">
    <source>
        <dbReference type="ARBA" id="ARBA00001946"/>
    </source>
</evidence>
<dbReference type="FunFam" id="1.10.510.10:FF:000411">
    <property type="entry name" value="Probable Ste20-like kinase Don3"/>
    <property type="match status" value="1"/>
</dbReference>
<dbReference type="InterPro" id="IPR050629">
    <property type="entry name" value="STE20/SPS1-PAK"/>
</dbReference>
<evidence type="ECO:0000256" key="16">
    <source>
        <dbReference type="PROSITE-ProRule" id="PRU10141"/>
    </source>
</evidence>
<evidence type="ECO:0000256" key="18">
    <source>
        <dbReference type="SAM" id="MobiDB-lite"/>
    </source>
</evidence>
<dbReference type="PROSITE" id="PS50011">
    <property type="entry name" value="PROTEIN_KINASE_DOM"/>
    <property type="match status" value="1"/>
</dbReference>
<feature type="compositionally biased region" description="Basic and acidic residues" evidence="18">
    <location>
        <begin position="732"/>
        <end position="742"/>
    </location>
</feature>
<dbReference type="GO" id="GO:0046872">
    <property type="term" value="F:metal ion binding"/>
    <property type="evidence" value="ECO:0007669"/>
    <property type="project" value="UniProtKB-KW"/>
</dbReference>
<evidence type="ECO:0000256" key="11">
    <source>
        <dbReference type="ARBA" id="ARBA00022777"/>
    </source>
</evidence>
<comment type="catalytic activity">
    <reaction evidence="15">
        <text>L-seryl-[protein] + ATP = O-phospho-L-seryl-[protein] + ADP + H(+)</text>
        <dbReference type="Rhea" id="RHEA:17989"/>
        <dbReference type="Rhea" id="RHEA-COMP:9863"/>
        <dbReference type="Rhea" id="RHEA-COMP:11604"/>
        <dbReference type="ChEBI" id="CHEBI:15378"/>
        <dbReference type="ChEBI" id="CHEBI:29999"/>
        <dbReference type="ChEBI" id="CHEBI:30616"/>
        <dbReference type="ChEBI" id="CHEBI:83421"/>
        <dbReference type="ChEBI" id="CHEBI:456216"/>
        <dbReference type="EC" id="2.7.11.1"/>
    </reaction>
</comment>
<evidence type="ECO:0000256" key="15">
    <source>
        <dbReference type="ARBA" id="ARBA00048679"/>
    </source>
</evidence>
<dbReference type="EMBL" id="DF830078">
    <property type="protein sequence ID" value="GAK66026.1"/>
    <property type="molecule type" value="Genomic_DNA"/>
</dbReference>
<dbReference type="CDD" id="cd06609">
    <property type="entry name" value="STKc_MST3_like"/>
    <property type="match status" value="1"/>
</dbReference>
<feature type="compositionally biased region" description="Basic and acidic residues" evidence="18">
    <location>
        <begin position="749"/>
        <end position="764"/>
    </location>
</feature>
<dbReference type="Gene3D" id="3.30.200.20">
    <property type="entry name" value="Phosphorylase Kinase, domain 1"/>
    <property type="match status" value="1"/>
</dbReference>
<evidence type="ECO:0000256" key="2">
    <source>
        <dbReference type="ARBA" id="ARBA00004496"/>
    </source>
</evidence>
<evidence type="ECO:0000256" key="3">
    <source>
        <dbReference type="ARBA" id="ARBA00008874"/>
    </source>
</evidence>
<feature type="compositionally biased region" description="Pro residues" evidence="18">
    <location>
        <begin position="586"/>
        <end position="600"/>
    </location>
</feature>
<dbReference type="GO" id="GO:0004674">
    <property type="term" value="F:protein serine/threonine kinase activity"/>
    <property type="evidence" value="ECO:0007669"/>
    <property type="project" value="UniProtKB-KW"/>
</dbReference>
<comment type="subcellular location">
    <subcellularLocation>
        <location evidence="2">Cytoplasm</location>
    </subcellularLocation>
</comment>
<dbReference type="PANTHER" id="PTHR48012">
    <property type="entry name" value="STERILE20-LIKE KINASE, ISOFORM B-RELATED"/>
    <property type="match status" value="1"/>
</dbReference>
<evidence type="ECO:0000256" key="12">
    <source>
        <dbReference type="ARBA" id="ARBA00022840"/>
    </source>
</evidence>
<evidence type="ECO:0000256" key="13">
    <source>
        <dbReference type="ARBA" id="ARBA00022842"/>
    </source>
</evidence>
<feature type="coiled-coil region" evidence="17">
    <location>
        <begin position="262"/>
        <end position="289"/>
    </location>
</feature>
<keyword evidence="10 16" id="KW-0547">Nucleotide-binding</keyword>
<gene>
    <name evidence="20" type="ORF">PAN0_011c4248</name>
</gene>
<dbReference type="EC" id="2.7.11.1" evidence="4"/>
<dbReference type="PANTHER" id="PTHR48012:SF10">
    <property type="entry name" value="FI20177P1"/>
    <property type="match status" value="1"/>
</dbReference>
<evidence type="ECO:0000313" key="20">
    <source>
        <dbReference type="EMBL" id="GAK66026.1"/>
    </source>
</evidence>
<dbReference type="GeneID" id="26305028"/>
<dbReference type="HOGENOM" id="CLU_000288_63_23_1"/>
<keyword evidence="7" id="KW-0597">Phosphoprotein</keyword>
<organism evidence="20">
    <name type="scientific">Pseudozyma antarctica</name>
    <name type="common">Yeast</name>
    <name type="synonym">Candida antarctica</name>
    <dbReference type="NCBI Taxonomy" id="84753"/>
    <lineage>
        <taxon>Eukaryota</taxon>
        <taxon>Fungi</taxon>
        <taxon>Dikarya</taxon>
        <taxon>Basidiomycota</taxon>
        <taxon>Ustilaginomycotina</taxon>
        <taxon>Ustilaginomycetes</taxon>
        <taxon>Ustilaginales</taxon>
        <taxon>Ustilaginaceae</taxon>
        <taxon>Moesziomyces</taxon>
    </lineage>
</organism>
<dbReference type="Proteomes" id="UP000053758">
    <property type="component" value="Unassembled WGS sequence"/>
</dbReference>
<feature type="compositionally biased region" description="Polar residues" evidence="18">
    <location>
        <begin position="702"/>
        <end position="714"/>
    </location>
</feature>
<keyword evidence="11" id="KW-0418">Kinase</keyword>
<feature type="compositionally biased region" description="Gly residues" evidence="18">
    <location>
        <begin position="642"/>
        <end position="652"/>
    </location>
</feature>
<evidence type="ECO:0000256" key="10">
    <source>
        <dbReference type="ARBA" id="ARBA00022741"/>
    </source>
</evidence>
<keyword evidence="17" id="KW-0175">Coiled coil</keyword>
<evidence type="ECO:0000256" key="9">
    <source>
        <dbReference type="ARBA" id="ARBA00022723"/>
    </source>
</evidence>
<evidence type="ECO:0000256" key="5">
    <source>
        <dbReference type="ARBA" id="ARBA00022490"/>
    </source>
</evidence>
<evidence type="ECO:0000313" key="21">
    <source>
        <dbReference type="Proteomes" id="UP000053758"/>
    </source>
</evidence>
<feature type="domain" description="Protein kinase" evidence="19">
    <location>
        <begin position="236"/>
        <end position="486"/>
    </location>
</feature>
<evidence type="ECO:0000259" key="19">
    <source>
        <dbReference type="PROSITE" id="PS50011"/>
    </source>
</evidence>
<keyword evidence="13" id="KW-0460">Magnesium</keyword>
<evidence type="ECO:0000256" key="8">
    <source>
        <dbReference type="ARBA" id="ARBA00022679"/>
    </source>
</evidence>
<feature type="binding site" evidence="16">
    <location>
        <position position="265"/>
    </location>
    <ligand>
        <name>ATP</name>
        <dbReference type="ChEBI" id="CHEBI:30616"/>
    </ligand>
</feature>
<protein>
    <recommendedName>
        <fullName evidence="4">non-specific serine/threonine protein kinase</fullName>
        <ecNumber evidence="4">2.7.11.1</ecNumber>
    </recommendedName>
</protein>
<dbReference type="Pfam" id="PF00069">
    <property type="entry name" value="Pkinase"/>
    <property type="match status" value="1"/>
</dbReference>
<feature type="compositionally biased region" description="Low complexity" evidence="18">
    <location>
        <begin position="766"/>
        <end position="783"/>
    </location>
</feature>
<dbReference type="PROSITE" id="PS00107">
    <property type="entry name" value="PROTEIN_KINASE_ATP"/>
    <property type="match status" value="1"/>
</dbReference>
<dbReference type="InterPro" id="IPR011009">
    <property type="entry name" value="Kinase-like_dom_sf"/>
</dbReference>
<name>A0A081CH80_PSEA2</name>
<feature type="compositionally biased region" description="Polar residues" evidence="18">
    <location>
        <begin position="1"/>
        <end position="14"/>
    </location>
</feature>
<feature type="compositionally biased region" description="Low complexity" evidence="18">
    <location>
        <begin position="102"/>
        <end position="112"/>
    </location>
</feature>
<dbReference type="InterPro" id="IPR000719">
    <property type="entry name" value="Prot_kinase_dom"/>
</dbReference>
<reference evidence="20" key="1">
    <citation type="submission" date="2014-07" db="EMBL/GenBank/DDBJ databases">
        <title>Draft genome sequence of the yeast Pseudozyma antarctica JCM 10317 known as a producer of lipase B which used in a wide range of industrial applications.</title>
        <authorList>
            <person name="Morita T."/>
            <person name="Saika A."/>
            <person name="Koike H."/>
        </authorList>
    </citation>
    <scope>NUCLEOTIDE SEQUENCE</scope>
    <source>
        <strain evidence="20">JCM 10317</strain>
    </source>
</reference>
<keyword evidence="5" id="KW-0963">Cytoplasm</keyword>
<evidence type="ECO:0000256" key="17">
    <source>
        <dbReference type="SAM" id="Coils"/>
    </source>
</evidence>
<feature type="region of interest" description="Disordered" evidence="18">
    <location>
        <begin position="508"/>
        <end position="530"/>
    </location>
</feature>
<comment type="cofactor">
    <cofactor evidence="1">
        <name>Mg(2+)</name>
        <dbReference type="ChEBI" id="CHEBI:18420"/>
    </cofactor>
</comment>
<evidence type="ECO:0000256" key="7">
    <source>
        <dbReference type="ARBA" id="ARBA00022553"/>
    </source>
</evidence>
<comment type="similarity">
    <text evidence="3">Belongs to the protein kinase superfamily. STE Ser/Thr protein kinase family. STE20 subfamily.</text>
</comment>
<keyword evidence="12 16" id="KW-0067">ATP-binding</keyword>
<feature type="compositionally biased region" description="Low complexity" evidence="18">
    <location>
        <begin position="601"/>
        <end position="618"/>
    </location>
</feature>
<accession>A0A081CH80</accession>
<keyword evidence="8" id="KW-0808">Transferase</keyword>
<evidence type="ECO:0000256" key="4">
    <source>
        <dbReference type="ARBA" id="ARBA00012513"/>
    </source>
</evidence>
<sequence>MQSLTTSLDQNPGWASNAKVRQGPSSSLAGSAGLGWAGWPRLSVEVQRASKKESSTGETATAQPRRAALSHPPMRLARLPCSPSTAGHDSLASLSDRQATLSTSSSSSRSPSNPFPFGTLPASSSSRKASTLLPAIRCAFAARAIRPHHRPSRTRHDLIALRLAQLSLQPRIDSISIPQQQAQIPKASPSSIILETPLSPSQTTCSASLQSARLVSVPPQTTMLEPPQGADPEDYYVKQDRVGKGSFGEVYKGFDKRSRQPVAIKIIDLENAEDEIDDIQQEIAILSQLDSPHVTKYHGSWLKGTNLWIVMEYCSGGSCSDLMKPGRFREDYIAIVVRELLKGLEYLHGEGKLHRDIKAANILLSATGDVKLADFGVSGQLTATMTKKNTFVGTPYWMSPEVIKQSGYDFKADIWSLGITAIELAMGEPPYADLHPMKVLFLIPKNPPPQLEGPFSRPFKEFINLCLQRDPANRPSARELLKHPFIRKAKKTTYLTELIERLERWRAEGGDRHESEESEEADEDFQEGEEDMWDFGTVRNTMRRGGRGTVAMRMPASAMTAAAAAVNGGEDVQNGRYQAKELPQVPHQPPRSPQPQPRSPTYPQASSHAQPQPQSPRQQAPPPQHKQPYQQDRRFDTSGSSGSAGSGSGSAGGTVRLAGAPVRPGIPTAGAGHDGIARQPSFSAADAYDKAISGRASPQPRPATNGNASHSANTGAGGRYATNHQGYDAVEEERRRMEEMRLHQQGASQRRDASPRGADRRGDAKQQQQQHQYQQQHQQQHQQQPPPQAQQQSARLTALDTVFLPVIEQLNMAVASRRDAVRTLANLRACLEEAEMVTPGIMNAFAVELFHTMAEVEGDREPEEDQWDG</sequence>
<dbReference type="SMART" id="SM00220">
    <property type="entry name" value="S_TKc"/>
    <property type="match status" value="1"/>
</dbReference>
<evidence type="ECO:0000256" key="6">
    <source>
        <dbReference type="ARBA" id="ARBA00022527"/>
    </source>
</evidence>
<feature type="compositionally biased region" description="Acidic residues" evidence="18">
    <location>
        <begin position="516"/>
        <end position="530"/>
    </location>
</feature>
<proteinExistence type="inferred from homology"/>
<feature type="region of interest" description="Disordered" evidence="18">
    <location>
        <begin position="1"/>
        <end position="126"/>
    </location>
</feature>
<feature type="region of interest" description="Disordered" evidence="18">
    <location>
        <begin position="582"/>
        <end position="794"/>
    </location>
</feature>
<keyword evidence="9" id="KW-0479">Metal-binding</keyword>
<dbReference type="Gene3D" id="1.10.510.10">
    <property type="entry name" value="Transferase(Phosphotransferase) domain 1"/>
    <property type="match status" value="1"/>
</dbReference>
<evidence type="ECO:0000256" key="14">
    <source>
        <dbReference type="ARBA" id="ARBA00047899"/>
    </source>
</evidence>
<comment type="catalytic activity">
    <reaction evidence="14">
        <text>L-threonyl-[protein] + ATP = O-phospho-L-threonyl-[protein] + ADP + H(+)</text>
        <dbReference type="Rhea" id="RHEA:46608"/>
        <dbReference type="Rhea" id="RHEA-COMP:11060"/>
        <dbReference type="Rhea" id="RHEA-COMP:11605"/>
        <dbReference type="ChEBI" id="CHEBI:15378"/>
        <dbReference type="ChEBI" id="CHEBI:30013"/>
        <dbReference type="ChEBI" id="CHEBI:30616"/>
        <dbReference type="ChEBI" id="CHEBI:61977"/>
        <dbReference type="ChEBI" id="CHEBI:456216"/>
        <dbReference type="EC" id="2.7.11.1"/>
    </reaction>
</comment>
<dbReference type="RefSeq" id="XP_014655704.1">
    <property type="nucleotide sequence ID" value="XM_014800218.1"/>
</dbReference>